<keyword evidence="4" id="KW-1185">Reference proteome</keyword>
<dbReference type="Proteomes" id="UP001230426">
    <property type="component" value="Unassembled WGS sequence"/>
</dbReference>
<evidence type="ECO:0000313" key="3">
    <source>
        <dbReference type="EMBL" id="MDP9868788.1"/>
    </source>
</evidence>
<dbReference type="InterPro" id="IPR025296">
    <property type="entry name" value="DUF4158"/>
</dbReference>
<sequence length="672" mass="74533">MTSIERTAYPRFKRLIGARELHLFFSPTSQEVAWAAEGTDSYEHQLALLVALKSYQRMGCFPRREEVPDVVVDFVRRVVDLPEGTLPVYASERTAQQHRTQVRRRTGVVYDGVRARALAEKTIRDEAASKNNPADLINVALEKLVEAGYELPAFSTLDAMASTVRGEVNDAIYAGIGARMSEVERASLLGLLEVVDVGPGNKTLFNRLKQSAKRATWSHFRRQTAHLEWVDGLGDTGVWLEGVATGKIADFAGEAAAADAGVLKDYAPPKRVAVLACLVHKARMRARDELATMFCKRVAIKVKRARDELEEIRRHQQSLVEALIGNYATLLRQVDEQGPAHAAQLRAARMTRAALTALEGLDEHAGADEVLRRFDGRLSPAFLALARGLRVQAGALGAVQDAVGGFGGFTQQYEQIEKVAAHHGDNWEVLLYAQLRKDRAVMFDLTSVLELTATSTDRRVLEALEHARRHKTARDFIPDVDEDGRPVDVSFATQNWQKVIRERARPGMFVRRHFEAMVFAGLADELRTGDVAVVGSEEYADWSAQLLSWEVVQAKLPAYLVDVGLREAGDDRPFDAAAFRAQLHNKLTAATAEADASYPDNEDLLIDPETGVPTLNRRKADVQRPSAKKLEQEIRSRMPERSLLGILARTACRGRGGMGRPWRPTAPTWTPI</sequence>
<evidence type="ECO:0000313" key="4">
    <source>
        <dbReference type="Proteomes" id="UP001230426"/>
    </source>
</evidence>
<dbReference type="EMBL" id="JAUSRB010000002">
    <property type="protein sequence ID" value="MDP9868788.1"/>
    <property type="molecule type" value="Genomic_DNA"/>
</dbReference>
<dbReference type="RefSeq" id="WP_306872017.1">
    <property type="nucleotide sequence ID" value="NZ_JAUSRB010000002.1"/>
</dbReference>
<dbReference type="Pfam" id="PF13700">
    <property type="entry name" value="DUF4158"/>
    <property type="match status" value="1"/>
</dbReference>
<proteinExistence type="predicted"/>
<feature type="coiled-coil region" evidence="1">
    <location>
        <begin position="295"/>
        <end position="322"/>
    </location>
</feature>
<accession>A0ABT9RHM8</accession>
<comment type="caution">
    <text evidence="3">The sequence shown here is derived from an EMBL/GenBank/DDBJ whole genome shotgun (WGS) entry which is preliminary data.</text>
</comment>
<evidence type="ECO:0000259" key="2">
    <source>
        <dbReference type="Pfam" id="PF13700"/>
    </source>
</evidence>
<evidence type="ECO:0000256" key="1">
    <source>
        <dbReference type="SAM" id="Coils"/>
    </source>
</evidence>
<protein>
    <recommendedName>
        <fullName evidence="2">DUF4158 domain-containing protein</fullName>
    </recommendedName>
</protein>
<keyword evidence="1" id="KW-0175">Coiled coil</keyword>
<feature type="domain" description="DUF4158" evidence="2">
    <location>
        <begin position="1"/>
        <end position="164"/>
    </location>
</feature>
<gene>
    <name evidence="3" type="ORF">J2S55_008054</name>
</gene>
<name>A0ABT9RHM8_9ACTN</name>
<organism evidence="3 4">
    <name type="scientific">Streptosporangium brasiliense</name>
    <dbReference type="NCBI Taxonomy" id="47480"/>
    <lineage>
        <taxon>Bacteria</taxon>
        <taxon>Bacillati</taxon>
        <taxon>Actinomycetota</taxon>
        <taxon>Actinomycetes</taxon>
        <taxon>Streptosporangiales</taxon>
        <taxon>Streptosporangiaceae</taxon>
        <taxon>Streptosporangium</taxon>
    </lineage>
</organism>
<reference evidence="3 4" key="1">
    <citation type="submission" date="2023-07" db="EMBL/GenBank/DDBJ databases">
        <title>Sequencing the genomes of 1000 actinobacteria strains.</title>
        <authorList>
            <person name="Klenk H.-P."/>
        </authorList>
    </citation>
    <scope>NUCLEOTIDE SEQUENCE [LARGE SCALE GENOMIC DNA]</scope>
    <source>
        <strain evidence="3 4">DSM 44109</strain>
    </source>
</reference>